<evidence type="ECO:0000256" key="6">
    <source>
        <dbReference type="SAM" id="Phobius"/>
    </source>
</evidence>
<dbReference type="PANTHER" id="PTHR21716:SF4">
    <property type="entry name" value="TRANSMEMBRANE PROTEIN 245"/>
    <property type="match status" value="1"/>
</dbReference>
<proteinExistence type="inferred from homology"/>
<organism evidence="7 8">
    <name type="scientific">Pigmentiphaga kullae</name>
    <dbReference type="NCBI Taxonomy" id="151784"/>
    <lineage>
        <taxon>Bacteria</taxon>
        <taxon>Pseudomonadati</taxon>
        <taxon>Pseudomonadota</taxon>
        <taxon>Betaproteobacteria</taxon>
        <taxon>Burkholderiales</taxon>
        <taxon>Alcaligenaceae</taxon>
        <taxon>Pigmentiphaga</taxon>
    </lineage>
</organism>
<keyword evidence="3 6" id="KW-0812">Transmembrane</keyword>
<comment type="caution">
    <text evidence="7">The sequence shown here is derived from an EMBL/GenBank/DDBJ whole genome shotgun (WGS) entry which is preliminary data.</text>
</comment>
<dbReference type="GO" id="GO:0016020">
    <property type="term" value="C:membrane"/>
    <property type="evidence" value="ECO:0007669"/>
    <property type="project" value="UniProtKB-SubCell"/>
</dbReference>
<evidence type="ECO:0000256" key="2">
    <source>
        <dbReference type="ARBA" id="ARBA00009773"/>
    </source>
</evidence>
<evidence type="ECO:0000256" key="3">
    <source>
        <dbReference type="ARBA" id="ARBA00022692"/>
    </source>
</evidence>
<dbReference type="AlphaFoldDB" id="A0A4Q7NNB5"/>
<evidence type="ECO:0000256" key="4">
    <source>
        <dbReference type="ARBA" id="ARBA00022989"/>
    </source>
</evidence>
<dbReference type="Pfam" id="PF01594">
    <property type="entry name" value="AI-2E_transport"/>
    <property type="match status" value="1"/>
</dbReference>
<name>A0A4Q7NNB5_9BURK</name>
<comment type="similarity">
    <text evidence="2">Belongs to the autoinducer-2 exporter (AI-2E) (TC 2.A.86) family.</text>
</comment>
<sequence length="355" mass="38332">MSQTSLQYRTFLLLLVLVTLAFGWLLWPFFGAVFWGAILAIIFFPMQRRLVTAFGGRSNLAALATLGVCVLIVIIPVSLIAGAIVSQGAGLYEQIKAGDIDFRAYLDQAMTALPSTARGLLEKFGLVDVNSVQDKLAQMATRGSQFFATQALNIGQNTFQFVISLGVMLYLLFFLLRDGPVLSARVRQALPLTEEHKRHLFRKFIAVVRATVKGNIVVAITQGVLGGLIFWILDIKGALLWSVVMAFLSLLPAVGAGLIWGPVAIYFLLTGAVLQGVILTLYGILVIGLVDNVLRPILVGKDTRMPDYVILISTLGGMALFGINGFVIGPLIAALFMAVWDLFSSIDGPPSADGN</sequence>
<feature type="transmembrane region" description="Helical" evidence="6">
    <location>
        <begin position="12"/>
        <end position="44"/>
    </location>
</feature>
<reference evidence="7 8" key="1">
    <citation type="submission" date="2019-02" db="EMBL/GenBank/DDBJ databases">
        <title>Genomic Encyclopedia of Type Strains, Phase IV (KMG-IV): sequencing the most valuable type-strain genomes for metagenomic binning, comparative biology and taxonomic classification.</title>
        <authorList>
            <person name="Goeker M."/>
        </authorList>
    </citation>
    <scope>NUCLEOTIDE SEQUENCE [LARGE SCALE GENOMIC DNA]</scope>
    <source>
        <strain evidence="7 8">K24</strain>
    </source>
</reference>
<dbReference type="OrthoDB" id="106838at2"/>
<evidence type="ECO:0000256" key="1">
    <source>
        <dbReference type="ARBA" id="ARBA00004141"/>
    </source>
</evidence>
<evidence type="ECO:0000313" key="7">
    <source>
        <dbReference type="EMBL" id="RZS86488.1"/>
    </source>
</evidence>
<dbReference type="InterPro" id="IPR002549">
    <property type="entry name" value="AI-2E-like"/>
</dbReference>
<feature type="transmembrane region" description="Helical" evidence="6">
    <location>
        <begin position="239"/>
        <end position="260"/>
    </location>
</feature>
<feature type="transmembrane region" description="Helical" evidence="6">
    <location>
        <begin position="310"/>
        <end position="336"/>
    </location>
</feature>
<evidence type="ECO:0000313" key="8">
    <source>
        <dbReference type="Proteomes" id="UP000292445"/>
    </source>
</evidence>
<keyword evidence="4 6" id="KW-1133">Transmembrane helix</keyword>
<gene>
    <name evidence="7" type="ORF">EV675_2530</name>
</gene>
<dbReference type="RefSeq" id="WP_130357577.1">
    <property type="nucleotide sequence ID" value="NZ_SGXC01000001.1"/>
</dbReference>
<feature type="transmembrane region" description="Helical" evidence="6">
    <location>
        <begin position="158"/>
        <end position="176"/>
    </location>
</feature>
<protein>
    <submittedName>
        <fullName evidence="7">Putative PurR-regulated permease PerM</fullName>
    </submittedName>
</protein>
<feature type="transmembrane region" description="Helical" evidence="6">
    <location>
        <begin position="60"/>
        <end position="85"/>
    </location>
</feature>
<comment type="subcellular location">
    <subcellularLocation>
        <location evidence="1">Membrane</location>
        <topology evidence="1">Multi-pass membrane protein</topology>
    </subcellularLocation>
</comment>
<keyword evidence="5 6" id="KW-0472">Membrane</keyword>
<accession>A0A4Q7NNB5</accession>
<keyword evidence="8" id="KW-1185">Reference proteome</keyword>
<dbReference type="EMBL" id="SGXC01000001">
    <property type="protein sequence ID" value="RZS86488.1"/>
    <property type="molecule type" value="Genomic_DNA"/>
</dbReference>
<dbReference type="Proteomes" id="UP000292445">
    <property type="component" value="Unassembled WGS sequence"/>
</dbReference>
<dbReference type="PANTHER" id="PTHR21716">
    <property type="entry name" value="TRANSMEMBRANE PROTEIN"/>
    <property type="match status" value="1"/>
</dbReference>
<feature type="transmembrane region" description="Helical" evidence="6">
    <location>
        <begin position="267"/>
        <end position="290"/>
    </location>
</feature>
<evidence type="ECO:0000256" key="5">
    <source>
        <dbReference type="ARBA" id="ARBA00023136"/>
    </source>
</evidence>
<feature type="transmembrane region" description="Helical" evidence="6">
    <location>
        <begin position="212"/>
        <end position="233"/>
    </location>
</feature>